<dbReference type="GO" id="GO:0005615">
    <property type="term" value="C:extracellular space"/>
    <property type="evidence" value="ECO:0007669"/>
    <property type="project" value="InterPro"/>
</dbReference>
<dbReference type="InParanoid" id="B0XE35"/>
<dbReference type="InterPro" id="IPR036186">
    <property type="entry name" value="Serpin_sf"/>
</dbReference>
<dbReference type="PANTHER" id="PTHR11461:SF278">
    <property type="entry name" value="SERINE PROTEASE INHIBITOR 88EA"/>
    <property type="match status" value="1"/>
</dbReference>
<keyword evidence="1" id="KW-0646">Protease inhibitor</keyword>
<dbReference type="eggNOG" id="KOG2392">
    <property type="taxonomic scope" value="Eukaryota"/>
</dbReference>
<evidence type="ECO:0000256" key="3">
    <source>
        <dbReference type="RuleBase" id="RU000411"/>
    </source>
</evidence>
<comment type="similarity">
    <text evidence="3">Belongs to the serpin family.</text>
</comment>
<evidence type="ECO:0000256" key="2">
    <source>
        <dbReference type="ARBA" id="ARBA00022900"/>
    </source>
</evidence>
<dbReference type="Gene3D" id="2.30.39.10">
    <property type="entry name" value="Alpha-1-antitrypsin, domain 1"/>
    <property type="match status" value="2"/>
</dbReference>
<dbReference type="SUPFAM" id="SSF56574">
    <property type="entry name" value="Serpins"/>
    <property type="match status" value="1"/>
</dbReference>
<dbReference type="InterPro" id="IPR042185">
    <property type="entry name" value="Serpin_sf_2"/>
</dbReference>
<dbReference type="EMBL" id="DS232800">
    <property type="protein sequence ID" value="EDS45807.1"/>
    <property type="molecule type" value="Genomic_DNA"/>
</dbReference>
<dbReference type="SMART" id="SM00093">
    <property type="entry name" value="SERPIN"/>
    <property type="match status" value="1"/>
</dbReference>
<dbReference type="InterPro" id="IPR000215">
    <property type="entry name" value="Serpin_fam"/>
</dbReference>
<gene>
    <name evidence="6" type="primary">6051469</name>
    <name evidence="5" type="ORF">CpipJ_CPIJ017784</name>
</gene>
<keyword evidence="7" id="KW-1185">Reference proteome</keyword>
<dbReference type="VEuPathDB" id="VectorBase:CPIJ017784"/>
<dbReference type="EnsemblMetazoa" id="CPIJ017784-RA">
    <property type="protein sequence ID" value="CPIJ017784-PA"/>
    <property type="gene ID" value="CPIJ017784"/>
</dbReference>
<reference evidence="5" key="1">
    <citation type="submission" date="2007-03" db="EMBL/GenBank/DDBJ databases">
        <title>Annotation of Culex pipiens quinquefasciatus.</title>
        <authorList>
            <consortium name="The Broad Institute Genome Sequencing Platform"/>
            <person name="Atkinson P.W."/>
            <person name="Hemingway J."/>
            <person name="Christensen B.M."/>
            <person name="Higgs S."/>
            <person name="Kodira C."/>
            <person name="Hannick L."/>
            <person name="Megy K."/>
            <person name="O'Leary S."/>
            <person name="Pearson M."/>
            <person name="Haas B.J."/>
            <person name="Mauceli E."/>
            <person name="Wortman J.R."/>
            <person name="Lee N.H."/>
            <person name="Guigo R."/>
            <person name="Stanke M."/>
            <person name="Alvarado L."/>
            <person name="Amedeo P."/>
            <person name="Antoine C.H."/>
            <person name="Arensburger P."/>
            <person name="Bidwell S.L."/>
            <person name="Crawford M."/>
            <person name="Camaro F."/>
            <person name="Devon K."/>
            <person name="Engels R."/>
            <person name="Hammond M."/>
            <person name="Howarth C."/>
            <person name="Koehrsen M."/>
            <person name="Lawson D."/>
            <person name="Montgomery P."/>
            <person name="Nene V."/>
            <person name="Nusbaum C."/>
            <person name="Puiu D."/>
            <person name="Romero-Severson J."/>
            <person name="Severson D.W."/>
            <person name="Shumway M."/>
            <person name="Sisk P."/>
            <person name="Stolte C."/>
            <person name="Zeng Q."/>
            <person name="Eisenstadt E."/>
            <person name="Fraser-Liggett C."/>
            <person name="Strausberg R."/>
            <person name="Galagan J."/>
            <person name="Birren B."/>
            <person name="Collins F.H."/>
        </authorList>
    </citation>
    <scope>NUCLEOTIDE SEQUENCE [LARGE SCALE GENOMIC DNA]</scope>
    <source>
        <strain evidence="5">JHB</strain>
    </source>
</reference>
<protein>
    <submittedName>
        <fullName evidence="5 6">Serpin B8</fullName>
    </submittedName>
</protein>
<dbReference type="Pfam" id="PF00079">
    <property type="entry name" value="Serpin"/>
    <property type="match status" value="2"/>
</dbReference>
<dbReference type="FunCoup" id="B0XE35">
    <property type="interactions" value="68"/>
</dbReference>
<dbReference type="AlphaFoldDB" id="B0XE35"/>
<dbReference type="Proteomes" id="UP000002320">
    <property type="component" value="Unassembled WGS sequence"/>
</dbReference>
<dbReference type="GO" id="GO:0004867">
    <property type="term" value="F:serine-type endopeptidase inhibitor activity"/>
    <property type="evidence" value="ECO:0007669"/>
    <property type="project" value="UniProtKB-KW"/>
</dbReference>
<reference evidence="6" key="2">
    <citation type="submission" date="2021-02" db="UniProtKB">
        <authorList>
            <consortium name="EnsemblMetazoa"/>
        </authorList>
    </citation>
    <scope>IDENTIFICATION</scope>
    <source>
        <strain evidence="6">JHB</strain>
    </source>
</reference>
<name>B0XE35_CULQU</name>
<keyword evidence="2" id="KW-0722">Serine protease inhibitor</keyword>
<evidence type="ECO:0000256" key="1">
    <source>
        <dbReference type="ARBA" id="ARBA00022690"/>
    </source>
</evidence>
<dbReference type="Gene3D" id="3.30.497.10">
    <property type="entry name" value="Antithrombin, subunit I, domain 2"/>
    <property type="match status" value="2"/>
</dbReference>
<feature type="domain" description="Serpin" evidence="4">
    <location>
        <begin position="1"/>
        <end position="252"/>
    </location>
</feature>
<dbReference type="HOGENOM" id="CLU_023330_0_0_1"/>
<dbReference type="InterPro" id="IPR023796">
    <property type="entry name" value="Serpin_dom"/>
</dbReference>
<dbReference type="STRING" id="7176.B0XE35"/>
<dbReference type="VEuPathDB" id="VectorBase:CQUJHB014396"/>
<organism>
    <name type="scientific">Culex quinquefasciatus</name>
    <name type="common">Southern house mosquito</name>
    <name type="synonym">Culex pungens</name>
    <dbReference type="NCBI Taxonomy" id="7176"/>
    <lineage>
        <taxon>Eukaryota</taxon>
        <taxon>Metazoa</taxon>
        <taxon>Ecdysozoa</taxon>
        <taxon>Arthropoda</taxon>
        <taxon>Hexapoda</taxon>
        <taxon>Insecta</taxon>
        <taxon>Pterygota</taxon>
        <taxon>Neoptera</taxon>
        <taxon>Endopterygota</taxon>
        <taxon>Diptera</taxon>
        <taxon>Nematocera</taxon>
        <taxon>Culicoidea</taxon>
        <taxon>Culicidae</taxon>
        <taxon>Culicinae</taxon>
        <taxon>Culicini</taxon>
        <taxon>Culex</taxon>
        <taxon>Culex</taxon>
    </lineage>
</organism>
<dbReference type="KEGG" id="cqu:CpipJ_CPIJ017784"/>
<accession>B0XE35</accession>
<evidence type="ECO:0000313" key="6">
    <source>
        <dbReference type="EnsemblMetazoa" id="CPIJ017784-PA"/>
    </source>
</evidence>
<evidence type="ECO:0000313" key="5">
    <source>
        <dbReference type="EMBL" id="EDS45807.1"/>
    </source>
</evidence>
<proteinExistence type="inferred from homology"/>
<sequence length="252" mass="28720">MKSAIPVKECMEDKFSEEIEKLDFENDPETQRLYINNWVENTTHGEITDLLIPGSITKNTKLAIANAAYFKGTWQSKFKPEETKKEIFYVSNERQEFVDMMHVEGTFNHGDRQREARLPHPGAALHRPRRSVPRFDVRVPTPHRIQRTDKLLARLTSSPNILCGAITRALFPRPVDMKTVLGRGMGKLFENSVNFSGLSKKVQVGEVLVKFKITVNEEGATVASATVEFSFRSSRPDDPAMFHCNHPFIFVI</sequence>
<evidence type="ECO:0000259" key="4">
    <source>
        <dbReference type="SMART" id="SM00093"/>
    </source>
</evidence>
<evidence type="ECO:0000313" key="7">
    <source>
        <dbReference type="Proteomes" id="UP000002320"/>
    </source>
</evidence>
<dbReference type="InterPro" id="IPR042178">
    <property type="entry name" value="Serpin_sf_1"/>
</dbReference>
<dbReference type="PANTHER" id="PTHR11461">
    <property type="entry name" value="SERINE PROTEASE INHIBITOR, SERPIN"/>
    <property type="match status" value="1"/>
</dbReference>
<dbReference type="OrthoDB" id="671595at2759"/>